<proteinExistence type="predicted"/>
<gene>
    <name evidence="1" type="ORF">GCM10009430_10400</name>
</gene>
<reference evidence="1 2" key="1">
    <citation type="journal article" date="2019" name="Int. J. Syst. Evol. Microbiol.">
        <title>The Global Catalogue of Microorganisms (GCM) 10K type strain sequencing project: providing services to taxonomists for standard genome sequencing and annotation.</title>
        <authorList>
            <consortium name="The Broad Institute Genomics Platform"/>
            <consortium name="The Broad Institute Genome Sequencing Center for Infectious Disease"/>
            <person name="Wu L."/>
            <person name="Ma J."/>
        </authorList>
    </citation>
    <scope>NUCLEOTIDE SEQUENCE [LARGE SCALE GENOMIC DNA]</scope>
    <source>
        <strain evidence="1 2">JCM 15974</strain>
    </source>
</reference>
<evidence type="ECO:0008006" key="3">
    <source>
        <dbReference type="Google" id="ProtNLM"/>
    </source>
</evidence>
<sequence length="187" mass="21918">MKMLIEFFKEIAKNENGKLYLHDKDISFGDGTRSPNVIFKIKFEYKSNQFTIINQTGTNYVGTTSCKLSDDLQPIPFEIDTISHLKNLFLRRKSRFVLKSENQNVLHFLKTNNALNLLSEIADKEDFRPLVVCSLDGYWSIVCKYHLEFDDWTQVIEPIIALYKNLIDEFEKRIANINHGQYRELNS</sequence>
<protein>
    <recommendedName>
        <fullName evidence="3">DUF3137 domain-containing protein</fullName>
    </recommendedName>
</protein>
<name>A0ABN1IJQ7_9FLAO</name>
<organism evidence="1 2">
    <name type="scientific">Aquimarina litoralis</name>
    <dbReference type="NCBI Taxonomy" id="584605"/>
    <lineage>
        <taxon>Bacteria</taxon>
        <taxon>Pseudomonadati</taxon>
        <taxon>Bacteroidota</taxon>
        <taxon>Flavobacteriia</taxon>
        <taxon>Flavobacteriales</taxon>
        <taxon>Flavobacteriaceae</taxon>
        <taxon>Aquimarina</taxon>
    </lineage>
</organism>
<evidence type="ECO:0000313" key="2">
    <source>
        <dbReference type="Proteomes" id="UP001501758"/>
    </source>
</evidence>
<dbReference type="EMBL" id="BAAAGE010000001">
    <property type="protein sequence ID" value="GAA0715655.1"/>
    <property type="molecule type" value="Genomic_DNA"/>
</dbReference>
<accession>A0ABN1IJQ7</accession>
<dbReference type="RefSeq" id="WP_343911148.1">
    <property type="nucleotide sequence ID" value="NZ_BAAAGE010000001.1"/>
</dbReference>
<evidence type="ECO:0000313" key="1">
    <source>
        <dbReference type="EMBL" id="GAA0715655.1"/>
    </source>
</evidence>
<comment type="caution">
    <text evidence="1">The sequence shown here is derived from an EMBL/GenBank/DDBJ whole genome shotgun (WGS) entry which is preliminary data.</text>
</comment>
<dbReference type="Proteomes" id="UP001501758">
    <property type="component" value="Unassembled WGS sequence"/>
</dbReference>
<keyword evidence="2" id="KW-1185">Reference proteome</keyword>